<organism evidence="6 7">
    <name type="scientific">Lophiotrema nucula</name>
    <dbReference type="NCBI Taxonomy" id="690887"/>
    <lineage>
        <taxon>Eukaryota</taxon>
        <taxon>Fungi</taxon>
        <taxon>Dikarya</taxon>
        <taxon>Ascomycota</taxon>
        <taxon>Pezizomycotina</taxon>
        <taxon>Dothideomycetes</taxon>
        <taxon>Pleosporomycetidae</taxon>
        <taxon>Pleosporales</taxon>
        <taxon>Lophiotremataceae</taxon>
        <taxon>Lophiotrema</taxon>
    </lineage>
</organism>
<dbReference type="InterPro" id="IPR014746">
    <property type="entry name" value="Gln_synth/guanido_kin_cat_dom"/>
</dbReference>
<dbReference type="SUPFAM" id="SSF55931">
    <property type="entry name" value="Glutamine synthetase/guanido kinase"/>
    <property type="match status" value="1"/>
</dbReference>
<dbReference type="SMART" id="SM01230">
    <property type="entry name" value="Gln-synt_C"/>
    <property type="match status" value="1"/>
</dbReference>
<dbReference type="PANTHER" id="PTHR43383:SF2">
    <property type="entry name" value="AMIDOHYDROLASE 2 FAMILY PROTEIN"/>
    <property type="match status" value="1"/>
</dbReference>
<dbReference type="InterPro" id="IPR008146">
    <property type="entry name" value="Gln_synth_cat_dom"/>
</dbReference>
<evidence type="ECO:0000256" key="2">
    <source>
        <dbReference type="PROSITE-ProRule" id="PRU01331"/>
    </source>
</evidence>
<comment type="similarity">
    <text evidence="2 3">Belongs to the glutamine synthetase family.</text>
</comment>
<dbReference type="Gene3D" id="3.10.20.70">
    <property type="entry name" value="Glutamine synthetase, N-terminal domain"/>
    <property type="match status" value="1"/>
</dbReference>
<evidence type="ECO:0000256" key="1">
    <source>
        <dbReference type="ARBA" id="ARBA00021364"/>
    </source>
</evidence>
<dbReference type="GO" id="GO:0016787">
    <property type="term" value="F:hydrolase activity"/>
    <property type="evidence" value="ECO:0007669"/>
    <property type="project" value="InterPro"/>
</dbReference>
<dbReference type="GO" id="GO:0006542">
    <property type="term" value="P:glutamine biosynthetic process"/>
    <property type="evidence" value="ECO:0007669"/>
    <property type="project" value="InterPro"/>
</dbReference>
<protein>
    <recommendedName>
        <fullName evidence="1">Glutamine synthetase</fullName>
    </recommendedName>
</protein>
<dbReference type="InterPro" id="IPR036651">
    <property type="entry name" value="Gln_synt_N_sf"/>
</dbReference>
<evidence type="ECO:0000313" key="7">
    <source>
        <dbReference type="Proteomes" id="UP000799770"/>
    </source>
</evidence>
<evidence type="ECO:0000259" key="5">
    <source>
        <dbReference type="PROSITE" id="PS51987"/>
    </source>
</evidence>
<dbReference type="Gene3D" id="3.30.590.10">
    <property type="entry name" value="Glutamine synthetase/guanido kinase, catalytic domain"/>
    <property type="match status" value="1"/>
</dbReference>
<feature type="region of interest" description="Disordered" evidence="4">
    <location>
        <begin position="441"/>
        <end position="480"/>
    </location>
</feature>
<reference evidence="6" key="1">
    <citation type="journal article" date="2020" name="Stud. Mycol.">
        <title>101 Dothideomycetes genomes: a test case for predicting lifestyles and emergence of pathogens.</title>
        <authorList>
            <person name="Haridas S."/>
            <person name="Albert R."/>
            <person name="Binder M."/>
            <person name="Bloem J."/>
            <person name="Labutti K."/>
            <person name="Salamov A."/>
            <person name="Andreopoulos B."/>
            <person name="Baker S."/>
            <person name="Barry K."/>
            <person name="Bills G."/>
            <person name="Bluhm B."/>
            <person name="Cannon C."/>
            <person name="Castanera R."/>
            <person name="Culley D."/>
            <person name="Daum C."/>
            <person name="Ezra D."/>
            <person name="Gonzalez J."/>
            <person name="Henrissat B."/>
            <person name="Kuo A."/>
            <person name="Liang C."/>
            <person name="Lipzen A."/>
            <person name="Lutzoni F."/>
            <person name="Magnuson J."/>
            <person name="Mondo S."/>
            <person name="Nolan M."/>
            <person name="Ohm R."/>
            <person name="Pangilinan J."/>
            <person name="Park H.-J."/>
            <person name="Ramirez L."/>
            <person name="Alfaro M."/>
            <person name="Sun H."/>
            <person name="Tritt A."/>
            <person name="Yoshinaga Y."/>
            <person name="Zwiers L.-H."/>
            <person name="Turgeon B."/>
            <person name="Goodwin S."/>
            <person name="Spatafora J."/>
            <person name="Crous P."/>
            <person name="Grigoriev I."/>
        </authorList>
    </citation>
    <scope>NUCLEOTIDE SEQUENCE</scope>
    <source>
        <strain evidence="6">CBS 627.86</strain>
    </source>
</reference>
<feature type="compositionally biased region" description="Low complexity" evidence="4">
    <location>
        <begin position="443"/>
        <end position="453"/>
    </location>
</feature>
<gene>
    <name evidence="6" type="ORF">BDV96DRAFT_483332</name>
</gene>
<dbReference type="InterPro" id="IPR032466">
    <property type="entry name" value="Metal_Hydrolase"/>
</dbReference>
<dbReference type="PANTHER" id="PTHR43383">
    <property type="entry name" value="NODULIN 6"/>
    <property type="match status" value="1"/>
</dbReference>
<name>A0A6A5ZR15_9PLEO</name>
<sequence length="970" mass="109970">MTSTPPPQALQKPTIDQLRYVVNHYPIIDNHGHNLLLPTQLDTIPFETITSEAQGRALRDTFKSLPHLRAARQLRQLYECAEDADWEEIMEQRIEWLRTDPERLSQRCFEGTHAILMDDGLAGPEKVYPYHFHDRYTKAPTKRIVRIETVAETIMSGILKKARDSDLDRASYLTDTWTTFTEEFEREIQEAIQDYDVAGFKTVICYRTGLDIEPDYEIAAKDVGDPFERYVERCIRKRKFRIERKALNDYLVLRTLEILSEHLPHKDALSKPLQFHTGLGDNDISLRESNPAYLQPLIENYSMIPFVLLHSAYPYTREAGYLATVYKHVYLDLGEVFPMVSRDGQKTILREAWEIVPGSKLLYSTDGHFFAETYWLANQQFREVWLELMIEYVEKDDITPHQAIAMTKDILFNNSNVLYDLRYQTDFSEVAFKSLAWDPKPPGSSSSSKAPPFGSVPPVLPPAGSTARAEHPPSSSSSSQAASFIPYHLAAPVARSDTASPLHAPTFPPPPKVAQVYDVQILDQFLKDNPEVKFVYVEWLDYMATIRARITPIKEFERLIRNGERLGISQGNTGTLQNDGITPVVNPIGQIYVEPDLRSLRRTHKKDPLPSATVFSFWRDEAGKPIRECPRANLETLVHDLQYNHGISLLCGFEIEVTFLSRNDKHIQNPFSSTTSTTKTEPYTPLTTTHAWGTLTPEQWLQLPLLAEIVDALEGIGIEIQQFHSEAGKGQYEFVLPPFPPLLAIDTLIQARTVISQIAALHGLRATLHPQPFPGIGTAAHVHVSLDPPDKDMQFWVGGVLKHLSALCAFMMPESISYSRVVDDSWTGGTWVSWGTQNRETPLRHVKDGRWEVRCLDGMANMYFALSGIIAAGLLGLKSSPADGGEVFEAKDVQVNPSQLSPEERELYGIREKMPASFEGALGALERDSELKEVLAEGFVGDFILMKRAEQEMLGKMDEEERRVWLIERY</sequence>
<dbReference type="EMBL" id="ML977311">
    <property type="protein sequence ID" value="KAF2121909.1"/>
    <property type="molecule type" value="Genomic_DNA"/>
</dbReference>
<dbReference type="Pfam" id="PF00120">
    <property type="entry name" value="Gln-synt_C"/>
    <property type="match status" value="1"/>
</dbReference>
<keyword evidence="7" id="KW-1185">Reference proteome</keyword>
<accession>A0A6A5ZR15</accession>
<dbReference type="PROSITE" id="PS51987">
    <property type="entry name" value="GS_CATALYTIC"/>
    <property type="match status" value="1"/>
</dbReference>
<evidence type="ECO:0000256" key="3">
    <source>
        <dbReference type="RuleBase" id="RU000384"/>
    </source>
</evidence>
<evidence type="ECO:0000313" key="6">
    <source>
        <dbReference type="EMBL" id="KAF2121909.1"/>
    </source>
</evidence>
<evidence type="ECO:0000256" key="4">
    <source>
        <dbReference type="SAM" id="MobiDB-lite"/>
    </source>
</evidence>
<proteinExistence type="inferred from homology"/>
<dbReference type="Proteomes" id="UP000799770">
    <property type="component" value="Unassembled WGS sequence"/>
</dbReference>
<feature type="domain" description="GS catalytic" evidence="5">
    <location>
        <begin position="630"/>
        <end position="970"/>
    </location>
</feature>
<dbReference type="Gene3D" id="3.20.20.140">
    <property type="entry name" value="Metal-dependent hydrolases"/>
    <property type="match status" value="1"/>
</dbReference>
<dbReference type="InterPro" id="IPR006680">
    <property type="entry name" value="Amidohydro-rel"/>
</dbReference>
<dbReference type="SUPFAM" id="SSF51556">
    <property type="entry name" value="Metallo-dependent hydrolases"/>
    <property type="match status" value="1"/>
</dbReference>
<dbReference type="OrthoDB" id="3364440at2759"/>
<dbReference type="AlphaFoldDB" id="A0A6A5ZR15"/>
<dbReference type="GO" id="GO:0004356">
    <property type="term" value="F:glutamine synthetase activity"/>
    <property type="evidence" value="ECO:0007669"/>
    <property type="project" value="InterPro"/>
</dbReference>
<dbReference type="Pfam" id="PF04909">
    <property type="entry name" value="Amidohydro_2"/>
    <property type="match status" value="1"/>
</dbReference>